<gene>
    <name evidence="1" type="ORF">EDD38_7446</name>
</gene>
<accession>A0A3N4R9M6</accession>
<name>A0A3N4R9M6_9ACTN</name>
<evidence type="ECO:0000313" key="1">
    <source>
        <dbReference type="EMBL" id="RPE27301.1"/>
    </source>
</evidence>
<sequence>MPRITSTDLRNIADALDALTDTAQHTGVQVAYYSSQYLKLPDPELHLELAWTDATEDTPGHYTVRIEEAQY</sequence>
<proteinExistence type="predicted"/>
<organism evidence="1 2">
    <name type="scientific">Kitasatospora cineracea</name>
    <dbReference type="NCBI Taxonomy" id="88074"/>
    <lineage>
        <taxon>Bacteria</taxon>
        <taxon>Bacillati</taxon>
        <taxon>Actinomycetota</taxon>
        <taxon>Actinomycetes</taxon>
        <taxon>Kitasatosporales</taxon>
        <taxon>Streptomycetaceae</taxon>
        <taxon>Kitasatospora</taxon>
    </lineage>
</organism>
<comment type="caution">
    <text evidence="1">The sequence shown here is derived from an EMBL/GenBank/DDBJ whole genome shotgun (WGS) entry which is preliminary data.</text>
</comment>
<keyword evidence="2" id="KW-1185">Reference proteome</keyword>
<dbReference type="EMBL" id="RKQG01000004">
    <property type="protein sequence ID" value="RPE27301.1"/>
    <property type="molecule type" value="Genomic_DNA"/>
</dbReference>
<evidence type="ECO:0000313" key="2">
    <source>
        <dbReference type="Proteomes" id="UP000266906"/>
    </source>
</evidence>
<dbReference type="RefSeq" id="WP_123821652.1">
    <property type="nucleotide sequence ID" value="NZ_RKQG01000004.1"/>
</dbReference>
<dbReference type="Proteomes" id="UP000266906">
    <property type="component" value="Unassembled WGS sequence"/>
</dbReference>
<dbReference type="AlphaFoldDB" id="A0A3N4R9M6"/>
<protein>
    <submittedName>
        <fullName evidence="1">Uncharacterized protein</fullName>
    </submittedName>
</protein>
<reference evidence="1 2" key="1">
    <citation type="submission" date="2018-11" db="EMBL/GenBank/DDBJ databases">
        <title>Sequencing the genomes of 1000 actinobacteria strains.</title>
        <authorList>
            <person name="Klenk H.-P."/>
        </authorList>
    </citation>
    <scope>NUCLEOTIDE SEQUENCE [LARGE SCALE GENOMIC DNA]</scope>
    <source>
        <strain evidence="1 2">DSM 44781</strain>
    </source>
</reference>